<dbReference type="InterPro" id="IPR005744">
    <property type="entry name" value="Hy-lIII"/>
</dbReference>
<evidence type="ECO:0000313" key="8">
    <source>
        <dbReference type="EMBL" id="MFC6438955.1"/>
    </source>
</evidence>
<keyword evidence="5 7" id="KW-1133">Transmembrane helix</keyword>
<feature type="transmembrane region" description="Helical" evidence="7">
    <location>
        <begin position="111"/>
        <end position="127"/>
    </location>
</feature>
<evidence type="ECO:0000256" key="5">
    <source>
        <dbReference type="ARBA" id="ARBA00022989"/>
    </source>
</evidence>
<keyword evidence="4 7" id="KW-0812">Transmembrane</keyword>
<evidence type="ECO:0000256" key="2">
    <source>
        <dbReference type="ARBA" id="ARBA00008488"/>
    </source>
</evidence>
<dbReference type="RefSeq" id="WP_131259062.1">
    <property type="nucleotide sequence ID" value="NZ_JBHSUS010000001.1"/>
</dbReference>
<evidence type="ECO:0000256" key="1">
    <source>
        <dbReference type="ARBA" id="ARBA00004651"/>
    </source>
</evidence>
<protein>
    <submittedName>
        <fullName evidence="8">Hemolysin III family protein</fullName>
    </submittedName>
</protein>
<proteinExistence type="inferred from homology"/>
<keyword evidence="9" id="KW-1185">Reference proteome</keyword>
<evidence type="ECO:0000256" key="4">
    <source>
        <dbReference type="ARBA" id="ARBA00022692"/>
    </source>
</evidence>
<reference evidence="9" key="1">
    <citation type="journal article" date="2019" name="Int. J. Syst. Evol. Microbiol.">
        <title>The Global Catalogue of Microorganisms (GCM) 10K type strain sequencing project: providing services to taxonomists for standard genome sequencing and annotation.</title>
        <authorList>
            <consortium name="The Broad Institute Genomics Platform"/>
            <consortium name="The Broad Institute Genome Sequencing Center for Infectious Disease"/>
            <person name="Wu L."/>
            <person name="Ma J."/>
        </authorList>
    </citation>
    <scope>NUCLEOTIDE SEQUENCE [LARGE SCALE GENOMIC DNA]</scope>
    <source>
        <strain evidence="9">CGMCC 1.16031</strain>
    </source>
</reference>
<sequence length="211" mass="23231">MTQTSTAPYSFKEEMLNSISHGAGMIAAIVGLVFMLLRADSALTITSSAIYGATLILMFLSSTIYHAVTHQKAKGIFKLFDHSAIYLLIAGTYTPLTLVAVGGWFGISMTVLIWTLAVAGVAFKLIARHRFPKVSVITYLLMGWISVTLVYPLYQAMEGIGLWLIVAGGLFFSIGVLFYVAKNKKYTHAIWHIFVMGGCACHFFSIYYFVV</sequence>
<keyword evidence="6 7" id="KW-0472">Membrane</keyword>
<organism evidence="8 9">
    <name type="scientific">Pseudobowmanella zhangzhouensis</name>
    <dbReference type="NCBI Taxonomy" id="1537679"/>
    <lineage>
        <taxon>Bacteria</taxon>
        <taxon>Pseudomonadati</taxon>
        <taxon>Pseudomonadota</taxon>
        <taxon>Gammaproteobacteria</taxon>
        <taxon>Alteromonadales</taxon>
        <taxon>Alteromonadaceae</taxon>
    </lineage>
</organism>
<feature type="transmembrane region" description="Helical" evidence="7">
    <location>
        <begin position="49"/>
        <end position="68"/>
    </location>
</feature>
<dbReference type="PANTHER" id="PTHR20855">
    <property type="entry name" value="ADIPOR/PROGESTIN RECEPTOR-RELATED"/>
    <property type="match status" value="1"/>
</dbReference>
<feature type="transmembrane region" description="Helical" evidence="7">
    <location>
        <begin position="134"/>
        <end position="154"/>
    </location>
</feature>
<feature type="transmembrane region" description="Helical" evidence="7">
    <location>
        <begin position="189"/>
        <end position="210"/>
    </location>
</feature>
<gene>
    <name evidence="8" type="ORF">ACFP85_02160</name>
</gene>
<evidence type="ECO:0000256" key="3">
    <source>
        <dbReference type="ARBA" id="ARBA00022475"/>
    </source>
</evidence>
<dbReference type="Proteomes" id="UP001596364">
    <property type="component" value="Unassembled WGS sequence"/>
</dbReference>
<evidence type="ECO:0000256" key="6">
    <source>
        <dbReference type="ARBA" id="ARBA00023136"/>
    </source>
</evidence>
<feature type="transmembrane region" description="Helical" evidence="7">
    <location>
        <begin position="19"/>
        <end position="37"/>
    </location>
</feature>
<comment type="similarity">
    <text evidence="2">Belongs to the UPF0073 (Hly-III) family.</text>
</comment>
<keyword evidence="3" id="KW-1003">Cell membrane</keyword>
<dbReference type="InterPro" id="IPR004254">
    <property type="entry name" value="AdipoR/HlyIII-related"/>
</dbReference>
<evidence type="ECO:0000313" key="9">
    <source>
        <dbReference type="Proteomes" id="UP001596364"/>
    </source>
</evidence>
<evidence type="ECO:0000256" key="7">
    <source>
        <dbReference type="SAM" id="Phobius"/>
    </source>
</evidence>
<dbReference type="PANTHER" id="PTHR20855:SF3">
    <property type="entry name" value="LD03007P"/>
    <property type="match status" value="1"/>
</dbReference>
<dbReference type="Pfam" id="PF03006">
    <property type="entry name" value="HlyIII"/>
    <property type="match status" value="1"/>
</dbReference>
<accession>A0ABW1XID0</accession>
<comment type="caution">
    <text evidence="8">The sequence shown here is derived from an EMBL/GenBank/DDBJ whole genome shotgun (WGS) entry which is preliminary data.</text>
</comment>
<dbReference type="NCBIfam" id="TIGR01065">
    <property type="entry name" value="hlyIII"/>
    <property type="match status" value="1"/>
</dbReference>
<comment type="subcellular location">
    <subcellularLocation>
        <location evidence="1">Cell membrane</location>
        <topology evidence="1">Multi-pass membrane protein</topology>
    </subcellularLocation>
</comment>
<feature type="transmembrane region" description="Helical" evidence="7">
    <location>
        <begin position="160"/>
        <end position="180"/>
    </location>
</feature>
<name>A0ABW1XID0_9ALTE</name>
<dbReference type="EMBL" id="JBHSUS010000001">
    <property type="protein sequence ID" value="MFC6438955.1"/>
    <property type="molecule type" value="Genomic_DNA"/>
</dbReference>